<reference evidence="1" key="1">
    <citation type="submission" date="2019-10" db="EMBL/GenBank/DDBJ databases">
        <authorList>
            <consortium name="DOE Joint Genome Institute"/>
            <person name="Kuo A."/>
            <person name="Miyauchi S."/>
            <person name="Kiss E."/>
            <person name="Drula E."/>
            <person name="Kohler A."/>
            <person name="Sanchez-Garcia M."/>
            <person name="Andreopoulos B."/>
            <person name="Barry K.W."/>
            <person name="Bonito G."/>
            <person name="Buee M."/>
            <person name="Carver A."/>
            <person name="Chen C."/>
            <person name="Cichocki N."/>
            <person name="Clum A."/>
            <person name="Culley D."/>
            <person name="Crous P.W."/>
            <person name="Fauchery L."/>
            <person name="Girlanda M."/>
            <person name="Hayes R."/>
            <person name="Keri Z."/>
            <person name="Labutti K."/>
            <person name="Lipzen A."/>
            <person name="Lombard V."/>
            <person name="Magnuson J."/>
            <person name="Maillard F."/>
            <person name="Morin E."/>
            <person name="Murat C."/>
            <person name="Nolan M."/>
            <person name="Ohm R."/>
            <person name="Pangilinan J."/>
            <person name="Pereira M."/>
            <person name="Perotto S."/>
            <person name="Peter M."/>
            <person name="Riley R."/>
            <person name="Sitrit Y."/>
            <person name="Stielow B."/>
            <person name="Szollosi G."/>
            <person name="Zifcakova L."/>
            <person name="Stursova M."/>
            <person name="Spatafora J.W."/>
            <person name="Tedersoo L."/>
            <person name="Vaario L.-M."/>
            <person name="Yamada A."/>
            <person name="Yan M."/>
            <person name="Wang P."/>
            <person name="Xu J."/>
            <person name="Bruns T."/>
            <person name="Baldrian P."/>
            <person name="Vilgalys R."/>
            <person name="Henrissat B."/>
            <person name="Grigoriev I.V."/>
            <person name="Hibbett D."/>
            <person name="Nagy L.G."/>
            <person name="Martin F.M."/>
        </authorList>
    </citation>
    <scope>NUCLEOTIDE SEQUENCE</scope>
    <source>
        <strain evidence="1">P2</strain>
    </source>
</reference>
<dbReference type="Proteomes" id="UP000886501">
    <property type="component" value="Unassembled WGS sequence"/>
</dbReference>
<evidence type="ECO:0000313" key="1">
    <source>
        <dbReference type="EMBL" id="KAF9647674.1"/>
    </source>
</evidence>
<proteinExistence type="predicted"/>
<comment type="caution">
    <text evidence="1">The sequence shown here is derived from an EMBL/GenBank/DDBJ whole genome shotgun (WGS) entry which is preliminary data.</text>
</comment>
<protein>
    <submittedName>
        <fullName evidence="1">Uncharacterized protein</fullName>
    </submittedName>
</protein>
<sequence>MDILEKSYPDDDHVFINDKSTTHLKRARDMVSERRMPVNALKEEKNWLVPTPNLDESRNQFFGVRSGPSTKTRSFDEISENWCDCHIRIPSYESQTPPPIQASIIVHVANLCDICKRNLKPGGILGESLATESFDMLVRILSLKKATIDPGTVRDREDTGKELLG</sequence>
<name>A0ACB6ZDL4_THEGA</name>
<dbReference type="EMBL" id="MU118028">
    <property type="protein sequence ID" value="KAF9647674.1"/>
    <property type="molecule type" value="Genomic_DNA"/>
</dbReference>
<reference evidence="1" key="2">
    <citation type="journal article" date="2020" name="Nat. Commun.">
        <title>Large-scale genome sequencing of mycorrhizal fungi provides insights into the early evolution of symbiotic traits.</title>
        <authorList>
            <person name="Miyauchi S."/>
            <person name="Kiss E."/>
            <person name="Kuo A."/>
            <person name="Drula E."/>
            <person name="Kohler A."/>
            <person name="Sanchez-Garcia M."/>
            <person name="Morin E."/>
            <person name="Andreopoulos B."/>
            <person name="Barry K.W."/>
            <person name="Bonito G."/>
            <person name="Buee M."/>
            <person name="Carver A."/>
            <person name="Chen C."/>
            <person name="Cichocki N."/>
            <person name="Clum A."/>
            <person name="Culley D."/>
            <person name="Crous P.W."/>
            <person name="Fauchery L."/>
            <person name="Girlanda M."/>
            <person name="Hayes R.D."/>
            <person name="Keri Z."/>
            <person name="LaButti K."/>
            <person name="Lipzen A."/>
            <person name="Lombard V."/>
            <person name="Magnuson J."/>
            <person name="Maillard F."/>
            <person name="Murat C."/>
            <person name="Nolan M."/>
            <person name="Ohm R.A."/>
            <person name="Pangilinan J."/>
            <person name="Pereira M.F."/>
            <person name="Perotto S."/>
            <person name="Peter M."/>
            <person name="Pfister S."/>
            <person name="Riley R."/>
            <person name="Sitrit Y."/>
            <person name="Stielow J.B."/>
            <person name="Szollosi G."/>
            <person name="Zifcakova L."/>
            <person name="Stursova M."/>
            <person name="Spatafora J.W."/>
            <person name="Tedersoo L."/>
            <person name="Vaario L.M."/>
            <person name="Yamada A."/>
            <person name="Yan M."/>
            <person name="Wang P."/>
            <person name="Xu J."/>
            <person name="Bruns T."/>
            <person name="Baldrian P."/>
            <person name="Vilgalys R."/>
            <person name="Dunand C."/>
            <person name="Henrissat B."/>
            <person name="Grigoriev I.V."/>
            <person name="Hibbett D."/>
            <person name="Nagy L.G."/>
            <person name="Martin F.M."/>
        </authorList>
    </citation>
    <scope>NUCLEOTIDE SEQUENCE</scope>
    <source>
        <strain evidence="1">P2</strain>
    </source>
</reference>
<accession>A0ACB6ZDL4</accession>
<gene>
    <name evidence="1" type="ORF">BDM02DRAFT_3270053</name>
</gene>
<keyword evidence="2" id="KW-1185">Reference proteome</keyword>
<organism evidence="1 2">
    <name type="scientific">Thelephora ganbajun</name>
    <name type="common">Ganba fungus</name>
    <dbReference type="NCBI Taxonomy" id="370292"/>
    <lineage>
        <taxon>Eukaryota</taxon>
        <taxon>Fungi</taxon>
        <taxon>Dikarya</taxon>
        <taxon>Basidiomycota</taxon>
        <taxon>Agaricomycotina</taxon>
        <taxon>Agaricomycetes</taxon>
        <taxon>Thelephorales</taxon>
        <taxon>Thelephoraceae</taxon>
        <taxon>Thelephora</taxon>
    </lineage>
</organism>
<evidence type="ECO:0000313" key="2">
    <source>
        <dbReference type="Proteomes" id="UP000886501"/>
    </source>
</evidence>